<comment type="caution">
    <text evidence="2">The sequence shown here is derived from an EMBL/GenBank/DDBJ whole genome shotgun (WGS) entry which is preliminary data.</text>
</comment>
<dbReference type="Proteomes" id="UP000499080">
    <property type="component" value="Unassembled WGS sequence"/>
</dbReference>
<dbReference type="EMBL" id="BGPR01025153">
    <property type="protein sequence ID" value="GBN93823.1"/>
    <property type="molecule type" value="Genomic_DNA"/>
</dbReference>
<evidence type="ECO:0000256" key="1">
    <source>
        <dbReference type="SAM" id="MobiDB-lite"/>
    </source>
</evidence>
<evidence type="ECO:0000313" key="3">
    <source>
        <dbReference type="Proteomes" id="UP000499080"/>
    </source>
</evidence>
<gene>
    <name evidence="2" type="ORF">AVEN_35625_1</name>
</gene>
<sequence>MAGLLKGIKLKGSLLGLALSGHCPRGDSQRIGSASIMASARLEIQSVTAIPCWAPCNRKVLNTTPTIGLSYTAAAKTSSKPKNTPSRLPPVEYSDSD</sequence>
<organism evidence="2 3">
    <name type="scientific">Araneus ventricosus</name>
    <name type="common">Orbweaver spider</name>
    <name type="synonym">Epeira ventricosa</name>
    <dbReference type="NCBI Taxonomy" id="182803"/>
    <lineage>
        <taxon>Eukaryota</taxon>
        <taxon>Metazoa</taxon>
        <taxon>Ecdysozoa</taxon>
        <taxon>Arthropoda</taxon>
        <taxon>Chelicerata</taxon>
        <taxon>Arachnida</taxon>
        <taxon>Araneae</taxon>
        <taxon>Araneomorphae</taxon>
        <taxon>Entelegynae</taxon>
        <taxon>Araneoidea</taxon>
        <taxon>Araneidae</taxon>
        <taxon>Araneus</taxon>
    </lineage>
</organism>
<keyword evidence="3" id="KW-1185">Reference proteome</keyword>
<name>A0A4Y2T1S3_ARAVE</name>
<dbReference type="AlphaFoldDB" id="A0A4Y2T1S3"/>
<reference evidence="2 3" key="1">
    <citation type="journal article" date="2019" name="Sci. Rep.">
        <title>Orb-weaving spider Araneus ventricosus genome elucidates the spidroin gene catalogue.</title>
        <authorList>
            <person name="Kono N."/>
            <person name="Nakamura H."/>
            <person name="Ohtoshi R."/>
            <person name="Moran D.A.P."/>
            <person name="Shinohara A."/>
            <person name="Yoshida Y."/>
            <person name="Fujiwara M."/>
            <person name="Mori M."/>
            <person name="Tomita M."/>
            <person name="Arakawa K."/>
        </authorList>
    </citation>
    <scope>NUCLEOTIDE SEQUENCE [LARGE SCALE GENOMIC DNA]</scope>
</reference>
<accession>A0A4Y2T1S3</accession>
<evidence type="ECO:0000313" key="2">
    <source>
        <dbReference type="EMBL" id="GBN93823.1"/>
    </source>
</evidence>
<feature type="region of interest" description="Disordered" evidence="1">
    <location>
        <begin position="73"/>
        <end position="97"/>
    </location>
</feature>
<protein>
    <submittedName>
        <fullName evidence="2">Uncharacterized protein</fullName>
    </submittedName>
</protein>
<feature type="compositionally biased region" description="Polar residues" evidence="1">
    <location>
        <begin position="73"/>
        <end position="86"/>
    </location>
</feature>
<proteinExistence type="predicted"/>